<evidence type="ECO:0000313" key="9">
    <source>
        <dbReference type="EMBL" id="MCW1912258.1"/>
    </source>
</evidence>
<dbReference type="PROSITE" id="PS52029">
    <property type="entry name" value="LD_TPASE"/>
    <property type="match status" value="1"/>
</dbReference>
<accession>A0ABT3FXG4</accession>
<evidence type="ECO:0000256" key="4">
    <source>
        <dbReference type="ARBA" id="ARBA00022960"/>
    </source>
</evidence>
<comment type="similarity">
    <text evidence="2">Belongs to the YkuD family.</text>
</comment>
<dbReference type="EMBL" id="JAPDDR010000001">
    <property type="protein sequence ID" value="MCW1912258.1"/>
    <property type="molecule type" value="Genomic_DNA"/>
</dbReference>
<dbReference type="PANTHER" id="PTHR36699">
    <property type="entry name" value="LD-TRANSPEPTIDASE"/>
    <property type="match status" value="1"/>
</dbReference>
<protein>
    <submittedName>
        <fullName evidence="9">Murein L,D-transpeptidase</fullName>
    </submittedName>
</protein>
<evidence type="ECO:0000256" key="3">
    <source>
        <dbReference type="ARBA" id="ARBA00022679"/>
    </source>
</evidence>
<name>A0ABT3FXG4_9BACT</name>
<keyword evidence="10" id="KW-1185">Reference proteome</keyword>
<feature type="active site" description="Nucleophile" evidence="7">
    <location>
        <position position="168"/>
    </location>
</feature>
<evidence type="ECO:0000259" key="8">
    <source>
        <dbReference type="PROSITE" id="PS52029"/>
    </source>
</evidence>
<gene>
    <name evidence="9" type="ORF">OJ996_01655</name>
</gene>
<keyword evidence="5 7" id="KW-0573">Peptidoglycan synthesis</keyword>
<comment type="caution">
    <text evidence="9">The sequence shown here is derived from an EMBL/GenBank/DDBJ whole genome shotgun (WGS) entry which is preliminary data.</text>
</comment>
<dbReference type="SUPFAM" id="SSF141523">
    <property type="entry name" value="L,D-transpeptidase catalytic domain-like"/>
    <property type="match status" value="1"/>
</dbReference>
<evidence type="ECO:0000256" key="6">
    <source>
        <dbReference type="ARBA" id="ARBA00023316"/>
    </source>
</evidence>
<feature type="domain" description="L,D-TPase catalytic" evidence="8">
    <location>
        <begin position="67"/>
        <end position="199"/>
    </location>
</feature>
<keyword evidence="4 7" id="KW-0133">Cell shape</keyword>
<evidence type="ECO:0000256" key="5">
    <source>
        <dbReference type="ARBA" id="ARBA00022984"/>
    </source>
</evidence>
<feature type="active site" description="Proton donor/acceptor" evidence="7">
    <location>
        <position position="160"/>
    </location>
</feature>
<keyword evidence="3" id="KW-0808">Transferase</keyword>
<dbReference type="Proteomes" id="UP001165653">
    <property type="component" value="Unassembled WGS sequence"/>
</dbReference>
<dbReference type="Pfam" id="PF03734">
    <property type="entry name" value="YkuD"/>
    <property type="match status" value="1"/>
</dbReference>
<comment type="pathway">
    <text evidence="1 7">Cell wall biogenesis; peptidoglycan biosynthesis.</text>
</comment>
<dbReference type="PANTHER" id="PTHR36699:SF1">
    <property type="entry name" value="L,D-TRANSPEPTIDASE YAFK-RELATED"/>
    <property type="match status" value="1"/>
</dbReference>
<keyword evidence="6 7" id="KW-0961">Cell wall biogenesis/degradation</keyword>
<organism evidence="9 10">
    <name type="scientific">Luteolibacter rhizosphaerae</name>
    <dbReference type="NCBI Taxonomy" id="2989719"/>
    <lineage>
        <taxon>Bacteria</taxon>
        <taxon>Pseudomonadati</taxon>
        <taxon>Verrucomicrobiota</taxon>
        <taxon>Verrucomicrobiia</taxon>
        <taxon>Verrucomicrobiales</taxon>
        <taxon>Verrucomicrobiaceae</taxon>
        <taxon>Luteolibacter</taxon>
    </lineage>
</organism>
<dbReference type="RefSeq" id="WP_264510499.1">
    <property type="nucleotide sequence ID" value="NZ_JAPDDR010000001.1"/>
</dbReference>
<evidence type="ECO:0000256" key="2">
    <source>
        <dbReference type="ARBA" id="ARBA00005992"/>
    </source>
</evidence>
<proteinExistence type="inferred from homology"/>
<dbReference type="InterPro" id="IPR038063">
    <property type="entry name" value="Transpep_catalytic_dom"/>
</dbReference>
<dbReference type="CDD" id="cd16913">
    <property type="entry name" value="YkuD_like"/>
    <property type="match status" value="1"/>
</dbReference>
<sequence length="249" mass="28756">MRRLLILLALAISPCRGEPDEAQDPFVVETCDSSLPGPERAAAAAARVRPALERDMKAKDLHFGDPVFLRAFKEEKQLELWVRHRDSGKFVLFRTWEVARQSGTLGPKLAEGDMQVPEGFYHVPPAGMKPDSTFHLAFNIGYPNAYDRHHGRTGTFIMIHGNQVSLGCLAMTDAKIEEIYTLCDAALRKGQPYFRVHVFPFRMTPERLEREKENRWYSFWQDIKEGYDHFERNKTPPDVTVEEGRYRFR</sequence>
<evidence type="ECO:0000256" key="7">
    <source>
        <dbReference type="PROSITE-ProRule" id="PRU01373"/>
    </source>
</evidence>
<evidence type="ECO:0000313" key="10">
    <source>
        <dbReference type="Proteomes" id="UP001165653"/>
    </source>
</evidence>
<dbReference type="InterPro" id="IPR005490">
    <property type="entry name" value="LD_TPept_cat_dom"/>
</dbReference>
<reference evidence="9" key="1">
    <citation type="submission" date="2022-10" db="EMBL/GenBank/DDBJ databases">
        <title>Luteolibacter sp. GHJ8, whole genome shotgun sequencing project.</title>
        <authorList>
            <person name="Zhao G."/>
            <person name="Shen L."/>
        </authorList>
    </citation>
    <scope>NUCLEOTIDE SEQUENCE</scope>
    <source>
        <strain evidence="9">GHJ8</strain>
    </source>
</reference>
<evidence type="ECO:0000256" key="1">
    <source>
        <dbReference type="ARBA" id="ARBA00004752"/>
    </source>
</evidence>